<reference evidence="2 3" key="1">
    <citation type="submission" date="2018-10" db="EMBL/GenBank/DDBJ databases">
        <title>Paraburkholderia sp. 7MK8-2, isolated from soil.</title>
        <authorList>
            <person name="Gao Z.-H."/>
            <person name="Qiu L.-H."/>
        </authorList>
    </citation>
    <scope>NUCLEOTIDE SEQUENCE [LARGE SCALE GENOMIC DNA]</scope>
    <source>
        <strain evidence="2 3">7MK8-2</strain>
    </source>
</reference>
<evidence type="ECO:0000259" key="1">
    <source>
        <dbReference type="Pfam" id="PF09537"/>
    </source>
</evidence>
<sequence length="151" mass="17308">MGSRLIAVLNDLAETSKDSERDFRKAAGETLSRQLRPLFTSRANDCSHDALELGDIVARLGGRPHTHGTLTGALHRGWLDLRTVFAARDDREIIEERTKGEELARKHYREALDEDLPADVRLIVERQYRGVLYNHARLDELRVRYTLPLNH</sequence>
<accession>A0A494X3G7</accession>
<dbReference type="NCBIfam" id="TIGR02284">
    <property type="entry name" value="PA2169 family four-helix-bundle protein"/>
    <property type="match status" value="1"/>
</dbReference>
<dbReference type="InterPro" id="IPR012347">
    <property type="entry name" value="Ferritin-like"/>
</dbReference>
<organism evidence="2 3">
    <name type="scientific">Trinickia fusca</name>
    <dbReference type="NCBI Taxonomy" id="2419777"/>
    <lineage>
        <taxon>Bacteria</taxon>
        <taxon>Pseudomonadati</taxon>
        <taxon>Pseudomonadota</taxon>
        <taxon>Betaproteobacteria</taxon>
        <taxon>Burkholderiales</taxon>
        <taxon>Burkholderiaceae</taxon>
        <taxon>Trinickia</taxon>
    </lineage>
</organism>
<dbReference type="InterPro" id="IPR019052">
    <property type="entry name" value="DUF2383"/>
</dbReference>
<dbReference type="RefSeq" id="WP_121280844.1">
    <property type="nucleotide sequence ID" value="NZ_RBZV01000011.1"/>
</dbReference>
<protein>
    <submittedName>
        <fullName evidence="2">PA2169 family four-helix-bundle protein</fullName>
    </submittedName>
</protein>
<evidence type="ECO:0000313" key="2">
    <source>
        <dbReference type="EMBL" id="RKP44890.1"/>
    </source>
</evidence>
<evidence type="ECO:0000313" key="3">
    <source>
        <dbReference type="Proteomes" id="UP000280434"/>
    </source>
</evidence>
<dbReference type="InterPro" id="IPR011971">
    <property type="entry name" value="CHP02284"/>
</dbReference>
<dbReference type="Gene3D" id="1.20.1260.10">
    <property type="match status" value="1"/>
</dbReference>
<comment type="caution">
    <text evidence="2">The sequence shown here is derived from an EMBL/GenBank/DDBJ whole genome shotgun (WGS) entry which is preliminary data.</text>
</comment>
<name>A0A494X3G7_9BURK</name>
<dbReference type="PIRSF" id="PIRSF029477">
    <property type="entry name" value="UCP029477"/>
    <property type="match status" value="1"/>
</dbReference>
<dbReference type="Pfam" id="PF09537">
    <property type="entry name" value="DUF2383"/>
    <property type="match status" value="1"/>
</dbReference>
<keyword evidence="3" id="KW-1185">Reference proteome</keyword>
<proteinExistence type="predicted"/>
<gene>
    <name evidence="2" type="ORF">D7S89_21315</name>
</gene>
<dbReference type="OrthoDB" id="282393at2"/>
<dbReference type="AlphaFoldDB" id="A0A494X3G7"/>
<dbReference type="InterPro" id="IPR016920">
    <property type="entry name" value="UCP029477"/>
</dbReference>
<feature type="domain" description="DUF2383" evidence="1">
    <location>
        <begin position="6"/>
        <end position="113"/>
    </location>
</feature>
<dbReference type="EMBL" id="RBZV01000011">
    <property type="protein sequence ID" value="RKP44890.1"/>
    <property type="molecule type" value="Genomic_DNA"/>
</dbReference>
<dbReference type="Proteomes" id="UP000280434">
    <property type="component" value="Unassembled WGS sequence"/>
</dbReference>